<evidence type="ECO:0000313" key="4">
    <source>
        <dbReference type="Proteomes" id="UP001085076"/>
    </source>
</evidence>
<dbReference type="OrthoDB" id="786745at2759"/>
<dbReference type="AlphaFoldDB" id="A0A9D5CAU2"/>
<feature type="compositionally biased region" description="Basic and acidic residues" evidence="2">
    <location>
        <begin position="1"/>
        <end position="67"/>
    </location>
</feature>
<accession>A0A9D5CAU2</accession>
<dbReference type="EMBL" id="JAGGNH010000006">
    <property type="protein sequence ID" value="KAJ0969793.1"/>
    <property type="molecule type" value="Genomic_DNA"/>
</dbReference>
<dbReference type="Proteomes" id="UP001085076">
    <property type="component" value="Miscellaneous, Linkage group lg06"/>
</dbReference>
<gene>
    <name evidence="3" type="ORF">J5N97_022670</name>
</gene>
<reference evidence="3" key="1">
    <citation type="submission" date="2021-03" db="EMBL/GenBank/DDBJ databases">
        <authorList>
            <person name="Li Z."/>
            <person name="Yang C."/>
        </authorList>
    </citation>
    <scope>NUCLEOTIDE SEQUENCE</scope>
    <source>
        <strain evidence="3">Dzin_1.0</strain>
        <tissue evidence="3">Leaf</tissue>
    </source>
</reference>
<sequence length="231" mass="25850">MAEEHQHVEVTGADKVDFQERGLFDFGKKEEKKDEEQVLVSEMEKVHLEDESKKSEEHEKPGLLEKLHRSHSTSSSSSSDEEEVDENGEKKKKKKGLKEKIKEKMTGEKKEGEETVVTGDHDSAIKVEKVEDASLKKEEEVPAPEEKKGFLEKIKEKLPMQSKKPAEEVVVSAPVETKEQQHDEEGQANKEKKGFLEKIKEKLPGYHKNGGDETTTGTTAATTTTNSGGAH</sequence>
<protein>
    <recommendedName>
        <fullName evidence="5">Dehydrin</fullName>
    </recommendedName>
</protein>
<reference evidence="3" key="2">
    <citation type="journal article" date="2022" name="Hortic Res">
        <title>The genome of Dioscorea zingiberensis sheds light on the biosynthesis, origin and evolution of the medicinally important diosgenin saponins.</title>
        <authorList>
            <person name="Li Y."/>
            <person name="Tan C."/>
            <person name="Li Z."/>
            <person name="Guo J."/>
            <person name="Li S."/>
            <person name="Chen X."/>
            <person name="Wang C."/>
            <person name="Dai X."/>
            <person name="Yang H."/>
            <person name="Song W."/>
            <person name="Hou L."/>
            <person name="Xu J."/>
            <person name="Tong Z."/>
            <person name="Xu A."/>
            <person name="Yuan X."/>
            <person name="Wang W."/>
            <person name="Yang Q."/>
            <person name="Chen L."/>
            <person name="Sun Z."/>
            <person name="Wang K."/>
            <person name="Pan B."/>
            <person name="Chen J."/>
            <person name="Bao Y."/>
            <person name="Liu F."/>
            <person name="Qi X."/>
            <person name="Gang D.R."/>
            <person name="Wen J."/>
            <person name="Li J."/>
        </authorList>
    </citation>
    <scope>NUCLEOTIDE SEQUENCE</scope>
    <source>
        <strain evidence="3">Dzin_1.0</strain>
    </source>
</reference>
<dbReference type="GO" id="GO:0005829">
    <property type="term" value="C:cytosol"/>
    <property type="evidence" value="ECO:0007669"/>
    <property type="project" value="TreeGrafter"/>
</dbReference>
<dbReference type="GO" id="GO:0016020">
    <property type="term" value="C:membrane"/>
    <property type="evidence" value="ECO:0007669"/>
    <property type="project" value="TreeGrafter"/>
</dbReference>
<dbReference type="Pfam" id="PF00257">
    <property type="entry name" value="Dehydrin"/>
    <property type="match status" value="1"/>
</dbReference>
<dbReference type="PANTHER" id="PTHR33346:SF2">
    <property type="entry name" value="DEHYDRIN ERD14"/>
    <property type="match status" value="1"/>
</dbReference>
<comment type="caution">
    <text evidence="3">The sequence shown here is derived from an EMBL/GenBank/DDBJ whole genome shotgun (WGS) entry which is preliminary data.</text>
</comment>
<proteinExistence type="inferred from homology"/>
<evidence type="ECO:0000256" key="1">
    <source>
        <dbReference type="RuleBase" id="RU003995"/>
    </source>
</evidence>
<dbReference type="PANTHER" id="PTHR33346">
    <property type="entry name" value="DEHYDRIN XERO 2-RELATED"/>
    <property type="match status" value="1"/>
</dbReference>
<dbReference type="PROSITE" id="PS00315">
    <property type="entry name" value="DEHYDRIN_1"/>
    <property type="match status" value="1"/>
</dbReference>
<dbReference type="GO" id="GO:0009414">
    <property type="term" value="P:response to water deprivation"/>
    <property type="evidence" value="ECO:0007669"/>
    <property type="project" value="TreeGrafter"/>
</dbReference>
<feature type="compositionally biased region" description="Basic and acidic residues" evidence="2">
    <location>
        <begin position="176"/>
        <end position="204"/>
    </location>
</feature>
<dbReference type="PROSITE" id="PS00823">
    <property type="entry name" value="DEHYDRIN_2"/>
    <property type="match status" value="1"/>
</dbReference>
<feature type="compositionally biased region" description="Low complexity" evidence="2">
    <location>
        <begin position="214"/>
        <end position="231"/>
    </location>
</feature>
<organism evidence="3 4">
    <name type="scientific">Dioscorea zingiberensis</name>
    <dbReference type="NCBI Taxonomy" id="325984"/>
    <lineage>
        <taxon>Eukaryota</taxon>
        <taxon>Viridiplantae</taxon>
        <taxon>Streptophyta</taxon>
        <taxon>Embryophyta</taxon>
        <taxon>Tracheophyta</taxon>
        <taxon>Spermatophyta</taxon>
        <taxon>Magnoliopsida</taxon>
        <taxon>Liliopsida</taxon>
        <taxon>Dioscoreales</taxon>
        <taxon>Dioscoreaceae</taxon>
        <taxon>Dioscorea</taxon>
    </lineage>
</organism>
<evidence type="ECO:0000313" key="3">
    <source>
        <dbReference type="EMBL" id="KAJ0969793.1"/>
    </source>
</evidence>
<comment type="similarity">
    <text evidence="1">Belongs to the plant dehydrin family.</text>
</comment>
<dbReference type="GO" id="GO:0009737">
    <property type="term" value="P:response to abscisic acid"/>
    <property type="evidence" value="ECO:0007669"/>
    <property type="project" value="TreeGrafter"/>
</dbReference>
<keyword evidence="4" id="KW-1185">Reference proteome</keyword>
<dbReference type="GO" id="GO:0009631">
    <property type="term" value="P:cold acclimation"/>
    <property type="evidence" value="ECO:0007669"/>
    <property type="project" value="TreeGrafter"/>
</dbReference>
<feature type="compositionally biased region" description="Basic and acidic residues" evidence="2">
    <location>
        <begin position="98"/>
        <end position="158"/>
    </location>
</feature>
<name>A0A9D5CAU2_9LILI</name>
<dbReference type="InterPro" id="IPR030513">
    <property type="entry name" value="Dehydrin_CS"/>
</dbReference>
<evidence type="ECO:0008006" key="5">
    <source>
        <dbReference type="Google" id="ProtNLM"/>
    </source>
</evidence>
<feature type="region of interest" description="Disordered" evidence="2">
    <location>
        <begin position="1"/>
        <end position="231"/>
    </location>
</feature>
<dbReference type="InterPro" id="IPR000167">
    <property type="entry name" value="Dehydrin"/>
</dbReference>
<evidence type="ECO:0000256" key="2">
    <source>
        <dbReference type="SAM" id="MobiDB-lite"/>
    </source>
</evidence>